<accession>A0A220MJG5</accession>
<evidence type="ECO:0000313" key="1">
    <source>
        <dbReference type="EMBL" id="ASJ55032.1"/>
    </source>
</evidence>
<sequence>MYMQRPAEYGYIFGGERLVAAAPDNNQQDEKNQNQSEAVEFSIKDAAHRINILLMCVLSLLCLHLQHMGDHIGPNRASAHF</sequence>
<name>A0A220MJG5_9BACL</name>
<reference evidence="1 2" key="1">
    <citation type="submission" date="2016-11" db="EMBL/GenBank/DDBJ databases">
        <authorList>
            <person name="Jaros S."/>
            <person name="Januszkiewicz K."/>
            <person name="Wedrychowicz H."/>
        </authorList>
    </citation>
    <scope>NUCLEOTIDE SEQUENCE [LARGE SCALE GENOMIC DNA]</scope>
    <source>
        <strain evidence="1 2">NF2</strain>
    </source>
</reference>
<dbReference type="EMBL" id="CP018145">
    <property type="protein sequence ID" value="ASJ55032.1"/>
    <property type="molecule type" value="Genomic_DNA"/>
</dbReference>
<dbReference type="Proteomes" id="UP000197781">
    <property type="component" value="Chromosome"/>
</dbReference>
<evidence type="ECO:0000313" key="2">
    <source>
        <dbReference type="Proteomes" id="UP000197781"/>
    </source>
</evidence>
<proteinExistence type="predicted"/>
<organism evidence="1 2">
    <name type="scientific">Brevibacillus formosus</name>
    <dbReference type="NCBI Taxonomy" id="54913"/>
    <lineage>
        <taxon>Bacteria</taxon>
        <taxon>Bacillati</taxon>
        <taxon>Bacillota</taxon>
        <taxon>Bacilli</taxon>
        <taxon>Bacillales</taxon>
        <taxon>Paenibacillaceae</taxon>
        <taxon>Brevibacillus</taxon>
    </lineage>
</organism>
<dbReference type="KEGG" id="bfm:BP422_16635"/>
<dbReference type="AlphaFoldDB" id="A0A220MJG5"/>
<gene>
    <name evidence="1" type="ORF">BP422_16635</name>
</gene>
<protein>
    <submittedName>
        <fullName evidence="1">Uncharacterized protein</fullName>
    </submittedName>
</protein>